<dbReference type="PANTHER" id="PTHR13131:SF5">
    <property type="entry name" value="CYSTINOSIN"/>
    <property type="match status" value="1"/>
</dbReference>
<dbReference type="EMBL" id="JAPWTK010000718">
    <property type="protein sequence ID" value="KAJ8936728.1"/>
    <property type="molecule type" value="Genomic_DNA"/>
</dbReference>
<proteinExistence type="inferred from homology"/>
<comment type="catalytic activity">
    <reaction evidence="8">
        <text>L-cystine(out) + H(+)(out) = L-cystine(in) + H(+)(in)</text>
        <dbReference type="Rhea" id="RHEA:66172"/>
        <dbReference type="ChEBI" id="CHEBI:15378"/>
        <dbReference type="ChEBI" id="CHEBI:35491"/>
    </reaction>
    <physiologicalReaction direction="left-to-right" evidence="8">
        <dbReference type="Rhea" id="RHEA:66173"/>
    </physiologicalReaction>
</comment>
<dbReference type="InterPro" id="IPR006603">
    <property type="entry name" value="PQ-loop_rpt"/>
</dbReference>
<dbReference type="PANTHER" id="PTHR13131">
    <property type="entry name" value="CYSTINOSIN"/>
    <property type="match status" value="1"/>
</dbReference>
<accession>A0AAV8XDV3</accession>
<dbReference type="Proteomes" id="UP001162162">
    <property type="component" value="Unassembled WGS sequence"/>
</dbReference>
<name>A0AAV8XDV3_9CUCU</name>
<feature type="transmembrane region" description="Helical" evidence="9">
    <location>
        <begin position="148"/>
        <end position="168"/>
    </location>
</feature>
<dbReference type="GO" id="GO:0012505">
    <property type="term" value="C:endomembrane system"/>
    <property type="evidence" value="ECO:0007669"/>
    <property type="project" value="UniProtKB-SubCell"/>
</dbReference>
<dbReference type="SMART" id="SM00679">
    <property type="entry name" value="CTNS"/>
    <property type="match status" value="1"/>
</dbReference>
<dbReference type="Pfam" id="PF04193">
    <property type="entry name" value="PQ-loop"/>
    <property type="match status" value="1"/>
</dbReference>
<keyword evidence="11" id="KW-1185">Reference proteome</keyword>
<comment type="subcellular location">
    <subcellularLocation>
        <location evidence="1">Endomembrane system</location>
        <topology evidence="1">Multi-pass membrane protein</topology>
    </subcellularLocation>
</comment>
<dbReference type="InterPro" id="IPR005282">
    <property type="entry name" value="LC_transporter"/>
</dbReference>
<sequence>MTAFAARTTHKSYWKVALGLNSLKLQGIPLIRTHSESTNTLVHLLAQCISDYFGLSQLQCTSVTPAGISASEGKHPRAYRPWEIAAYGRKPWLPITFGLSVDDVYIKVTVYKVTGLDTFSLVIGWLYFVAWSVSFYPQIYINWKRKSVVGLNFDFITLNIIGFTLYGVF</sequence>
<evidence type="ECO:0000256" key="4">
    <source>
        <dbReference type="ARBA" id="ARBA00022692"/>
    </source>
</evidence>
<keyword evidence="6 9" id="KW-1133">Transmembrane helix</keyword>
<evidence type="ECO:0000256" key="3">
    <source>
        <dbReference type="ARBA" id="ARBA00022448"/>
    </source>
</evidence>
<feature type="transmembrane region" description="Helical" evidence="9">
    <location>
        <begin position="118"/>
        <end position="136"/>
    </location>
</feature>
<organism evidence="10 11">
    <name type="scientific">Aromia moschata</name>
    <dbReference type="NCBI Taxonomy" id="1265417"/>
    <lineage>
        <taxon>Eukaryota</taxon>
        <taxon>Metazoa</taxon>
        <taxon>Ecdysozoa</taxon>
        <taxon>Arthropoda</taxon>
        <taxon>Hexapoda</taxon>
        <taxon>Insecta</taxon>
        <taxon>Pterygota</taxon>
        <taxon>Neoptera</taxon>
        <taxon>Endopterygota</taxon>
        <taxon>Coleoptera</taxon>
        <taxon>Polyphaga</taxon>
        <taxon>Cucujiformia</taxon>
        <taxon>Chrysomeloidea</taxon>
        <taxon>Cerambycidae</taxon>
        <taxon>Cerambycinae</taxon>
        <taxon>Callichromatini</taxon>
        <taxon>Aromia</taxon>
    </lineage>
</organism>
<comment type="similarity">
    <text evidence="2">Belongs to the cystinosin family.</text>
</comment>
<dbReference type="GO" id="GO:0005765">
    <property type="term" value="C:lysosomal membrane"/>
    <property type="evidence" value="ECO:0007669"/>
    <property type="project" value="TreeGrafter"/>
</dbReference>
<reference evidence="10" key="1">
    <citation type="journal article" date="2023" name="Insect Mol. Biol.">
        <title>Genome sequencing provides insights into the evolution of gene families encoding plant cell wall-degrading enzymes in longhorned beetles.</title>
        <authorList>
            <person name="Shin N.R."/>
            <person name="Okamura Y."/>
            <person name="Kirsch R."/>
            <person name="Pauchet Y."/>
        </authorList>
    </citation>
    <scope>NUCLEOTIDE SEQUENCE</scope>
    <source>
        <strain evidence="10">AMC_N1</strain>
    </source>
</reference>
<evidence type="ECO:0000313" key="11">
    <source>
        <dbReference type="Proteomes" id="UP001162162"/>
    </source>
</evidence>
<evidence type="ECO:0000256" key="9">
    <source>
        <dbReference type="SAM" id="Phobius"/>
    </source>
</evidence>
<evidence type="ECO:0000256" key="2">
    <source>
        <dbReference type="ARBA" id="ARBA00006855"/>
    </source>
</evidence>
<gene>
    <name evidence="10" type="ORF">NQ318_007088</name>
</gene>
<dbReference type="GO" id="GO:0015184">
    <property type="term" value="F:L-cystine transmembrane transporter activity"/>
    <property type="evidence" value="ECO:0007669"/>
    <property type="project" value="TreeGrafter"/>
</dbReference>
<keyword evidence="3" id="KW-0813">Transport</keyword>
<evidence type="ECO:0000256" key="7">
    <source>
        <dbReference type="ARBA" id="ARBA00023136"/>
    </source>
</evidence>
<evidence type="ECO:0000256" key="6">
    <source>
        <dbReference type="ARBA" id="ARBA00022989"/>
    </source>
</evidence>
<evidence type="ECO:0008006" key="12">
    <source>
        <dbReference type="Google" id="ProtNLM"/>
    </source>
</evidence>
<dbReference type="AlphaFoldDB" id="A0AAV8XDV3"/>
<evidence type="ECO:0000256" key="5">
    <source>
        <dbReference type="ARBA" id="ARBA00022737"/>
    </source>
</evidence>
<comment type="caution">
    <text evidence="10">The sequence shown here is derived from an EMBL/GenBank/DDBJ whole genome shotgun (WGS) entry which is preliminary data.</text>
</comment>
<keyword evidence="4 9" id="KW-0812">Transmembrane</keyword>
<evidence type="ECO:0000256" key="1">
    <source>
        <dbReference type="ARBA" id="ARBA00004127"/>
    </source>
</evidence>
<evidence type="ECO:0000256" key="8">
    <source>
        <dbReference type="ARBA" id="ARBA00048473"/>
    </source>
</evidence>
<keyword evidence="7 9" id="KW-0472">Membrane</keyword>
<dbReference type="Gene3D" id="1.20.1280.290">
    <property type="match status" value="1"/>
</dbReference>
<evidence type="ECO:0000313" key="10">
    <source>
        <dbReference type="EMBL" id="KAJ8936728.1"/>
    </source>
</evidence>
<protein>
    <recommendedName>
        <fullName evidence="12">Cystinosin</fullName>
    </recommendedName>
</protein>
<keyword evidence="5" id="KW-0677">Repeat</keyword>